<evidence type="ECO:0000313" key="4">
    <source>
        <dbReference type="Proteomes" id="UP000030748"/>
    </source>
</evidence>
<dbReference type="Pfam" id="PF23293">
    <property type="entry name" value="zf_ULT1"/>
    <property type="match status" value="1"/>
</dbReference>
<dbReference type="GO" id="GO:0005634">
    <property type="term" value="C:nucleus"/>
    <property type="evidence" value="ECO:0000318"/>
    <property type="project" value="GO_Central"/>
</dbReference>
<evidence type="ECO:0008006" key="5">
    <source>
        <dbReference type="Google" id="ProtNLM"/>
    </source>
</evidence>
<keyword evidence="4" id="KW-1185">Reference proteome</keyword>
<feature type="domain" description="ULTRAPETALA1/2 SAND" evidence="1">
    <location>
        <begin position="13"/>
        <end position="105"/>
    </location>
</feature>
<evidence type="ECO:0000259" key="1">
    <source>
        <dbReference type="Pfam" id="PF23292"/>
    </source>
</evidence>
<feature type="domain" description="ULTRAPETALA1/2 zinc finger" evidence="2">
    <location>
        <begin position="118"/>
        <end position="215"/>
    </location>
</feature>
<proteinExistence type="predicted"/>
<protein>
    <recommendedName>
        <fullName evidence="5">SAND domain-containing protein</fullName>
    </recommendedName>
</protein>
<dbReference type="AlphaFoldDB" id="A0A022PU72"/>
<accession>A0A022PU72</accession>
<gene>
    <name evidence="3" type="ORF">MIMGU_mgv1a017925mg</name>
</gene>
<dbReference type="InterPro" id="IPR057012">
    <property type="entry name" value="ULT1/2_Znf"/>
</dbReference>
<dbReference type="GO" id="GO:0005829">
    <property type="term" value="C:cytosol"/>
    <property type="evidence" value="ECO:0000318"/>
    <property type="project" value="GO_Central"/>
</dbReference>
<dbReference type="PANTHER" id="PTHR34053:SF4">
    <property type="entry name" value="PROTEIN ULTRAPETALA 2-LIKE"/>
    <property type="match status" value="1"/>
</dbReference>
<evidence type="ECO:0000313" key="3">
    <source>
        <dbReference type="EMBL" id="EYU19346.1"/>
    </source>
</evidence>
<name>A0A022PU72_ERYGU</name>
<sequence length="227" mass="26710">MFKEEESAKFYGVLQNPQEFLEIDCGCTNPRYGDTPGKLRIYVEGKLEIDCTCRDDCSKVNISPVEFAKHAGRTNAHNNWKSQIWVFRHDGHRLALWKTCLLKYYTHTFQRHLRQVIHRDEFIRCSQCGKDRRFSFRSKEACRIYHDALVNNNWECSDMPNHTLMCNDAEERRSRKVCGGCPRDSKCEGCEKCVCFGCDECRFDDYTCHTCVEYIINLRNISLLVFE</sequence>
<dbReference type="InterPro" id="IPR020533">
    <property type="entry name" value="Developmental_reg_ULTRAPETALA"/>
</dbReference>
<dbReference type="Proteomes" id="UP000030748">
    <property type="component" value="Unassembled WGS sequence"/>
</dbReference>
<dbReference type="PANTHER" id="PTHR34053">
    <property type="entry name" value="PROTEIN ULTRAPETALA 1"/>
    <property type="match status" value="1"/>
</dbReference>
<organism evidence="3 4">
    <name type="scientific">Erythranthe guttata</name>
    <name type="common">Yellow monkey flower</name>
    <name type="synonym">Mimulus guttatus</name>
    <dbReference type="NCBI Taxonomy" id="4155"/>
    <lineage>
        <taxon>Eukaryota</taxon>
        <taxon>Viridiplantae</taxon>
        <taxon>Streptophyta</taxon>
        <taxon>Embryophyta</taxon>
        <taxon>Tracheophyta</taxon>
        <taxon>Spermatophyta</taxon>
        <taxon>Magnoliopsida</taxon>
        <taxon>eudicotyledons</taxon>
        <taxon>Gunneridae</taxon>
        <taxon>Pentapetalae</taxon>
        <taxon>asterids</taxon>
        <taxon>lamiids</taxon>
        <taxon>Lamiales</taxon>
        <taxon>Phrymaceae</taxon>
        <taxon>Erythranthe</taxon>
    </lineage>
</organism>
<dbReference type="PhylomeDB" id="A0A022PU72"/>
<dbReference type="eggNOG" id="ENOG502QUIK">
    <property type="taxonomic scope" value="Eukaryota"/>
</dbReference>
<dbReference type="InterPro" id="IPR057011">
    <property type="entry name" value="ULT1/2_SAND"/>
</dbReference>
<reference evidence="3 4" key="1">
    <citation type="journal article" date="2013" name="Proc. Natl. Acad. Sci. U.S.A.">
        <title>Fine-scale variation in meiotic recombination in Mimulus inferred from population shotgun sequencing.</title>
        <authorList>
            <person name="Hellsten U."/>
            <person name="Wright K.M."/>
            <person name="Jenkins J."/>
            <person name="Shu S."/>
            <person name="Yuan Y."/>
            <person name="Wessler S.R."/>
            <person name="Schmutz J."/>
            <person name="Willis J.H."/>
            <person name="Rokhsar D.S."/>
        </authorList>
    </citation>
    <scope>NUCLEOTIDE SEQUENCE [LARGE SCALE GENOMIC DNA]</scope>
    <source>
        <strain evidence="4">cv. DUN x IM62</strain>
    </source>
</reference>
<evidence type="ECO:0000259" key="2">
    <source>
        <dbReference type="Pfam" id="PF23293"/>
    </source>
</evidence>
<dbReference type="STRING" id="4155.A0A022PU72"/>
<dbReference type="Pfam" id="PF23292">
    <property type="entry name" value="SAND_ULT1"/>
    <property type="match status" value="1"/>
</dbReference>
<dbReference type="EMBL" id="KI632295">
    <property type="protein sequence ID" value="EYU19346.1"/>
    <property type="molecule type" value="Genomic_DNA"/>
</dbReference>